<organism evidence="3 4">
    <name type="scientific">Trichoderma harzianum</name>
    <name type="common">Hypocrea lixii</name>
    <dbReference type="NCBI Taxonomy" id="5544"/>
    <lineage>
        <taxon>Eukaryota</taxon>
        <taxon>Fungi</taxon>
        <taxon>Dikarya</taxon>
        <taxon>Ascomycota</taxon>
        <taxon>Pezizomycotina</taxon>
        <taxon>Sordariomycetes</taxon>
        <taxon>Hypocreomycetidae</taxon>
        <taxon>Hypocreales</taxon>
        <taxon>Hypocreaceae</taxon>
        <taxon>Trichoderma</taxon>
    </lineage>
</organism>
<comment type="caution">
    <text evidence="3">The sequence shown here is derived from an EMBL/GenBank/DDBJ whole genome shotgun (WGS) entry which is preliminary data.</text>
</comment>
<evidence type="ECO:0000256" key="1">
    <source>
        <dbReference type="ARBA" id="ARBA00022723"/>
    </source>
</evidence>
<protein>
    <recommendedName>
        <fullName evidence="5">Dipeptidyl peptidase III</fullName>
    </recommendedName>
</protein>
<dbReference type="PANTHER" id="PTHR23422:SF11">
    <property type="entry name" value="DIPEPTIDYL PEPTIDASE 3"/>
    <property type="match status" value="1"/>
</dbReference>
<dbReference type="Pfam" id="PF03571">
    <property type="entry name" value="Peptidase_M49"/>
    <property type="match status" value="1"/>
</dbReference>
<proteinExistence type="predicted"/>
<evidence type="ECO:0000313" key="3">
    <source>
        <dbReference type="EMBL" id="PNP51315.1"/>
    </source>
</evidence>
<evidence type="ECO:0000256" key="2">
    <source>
        <dbReference type="ARBA" id="ARBA00022801"/>
    </source>
</evidence>
<dbReference type="OrthoDB" id="4694525at2759"/>
<dbReference type="Proteomes" id="UP000236290">
    <property type="component" value="Unassembled WGS sequence"/>
</dbReference>
<dbReference type="GO" id="GO:0046872">
    <property type="term" value="F:metal ion binding"/>
    <property type="evidence" value="ECO:0007669"/>
    <property type="project" value="UniProtKB-KW"/>
</dbReference>
<dbReference type="Gene3D" id="3.30.540.30">
    <property type="match status" value="3"/>
</dbReference>
<accession>A0A2K0U0L3</accession>
<dbReference type="GO" id="GO:0008239">
    <property type="term" value="F:dipeptidyl-peptidase activity"/>
    <property type="evidence" value="ECO:0007669"/>
    <property type="project" value="TreeGrafter"/>
</dbReference>
<keyword evidence="1" id="KW-0479">Metal-binding</keyword>
<dbReference type="PANTHER" id="PTHR23422">
    <property type="entry name" value="DIPEPTIDYL PEPTIDASE III-RELATED"/>
    <property type="match status" value="1"/>
</dbReference>
<evidence type="ECO:0000313" key="4">
    <source>
        <dbReference type="Proteomes" id="UP000236290"/>
    </source>
</evidence>
<evidence type="ECO:0008006" key="5">
    <source>
        <dbReference type="Google" id="ProtNLM"/>
    </source>
</evidence>
<gene>
    <name evidence="3" type="ORF">THARTR1_08072</name>
</gene>
<dbReference type="GO" id="GO:0005737">
    <property type="term" value="C:cytoplasm"/>
    <property type="evidence" value="ECO:0007669"/>
    <property type="project" value="TreeGrafter"/>
</dbReference>
<reference evidence="3 4" key="1">
    <citation type="submission" date="2017-02" db="EMBL/GenBank/DDBJ databases">
        <title>Genomes of Trichoderma spp. with biocontrol activity.</title>
        <authorList>
            <person name="Gardiner D."/>
            <person name="Kazan K."/>
            <person name="Vos C."/>
            <person name="Harvey P."/>
        </authorList>
    </citation>
    <scope>NUCLEOTIDE SEQUENCE [LARGE SCALE GENOMIC DNA]</scope>
    <source>
        <strain evidence="3 4">Tr1</strain>
    </source>
</reference>
<dbReference type="EMBL" id="MTYI01000126">
    <property type="protein sequence ID" value="PNP51315.1"/>
    <property type="molecule type" value="Genomic_DNA"/>
</dbReference>
<dbReference type="AlphaFoldDB" id="A0A2K0U0L3"/>
<dbReference type="InterPro" id="IPR039461">
    <property type="entry name" value="Peptidase_M49"/>
</dbReference>
<name>A0A2K0U0L3_TRIHA</name>
<keyword evidence="2" id="KW-0378">Hydrolase</keyword>
<sequence>MSSAESSHTPPLGATIHQLKVKTIFYALNDRDKLYAHHLVRAAWHGSKIIMRQVSPESPDIFDFIMDLYDACDGKWDTLVAQCNITPEELASFLEYAATFLCNLGNFYGEGDQKFVPDVSAEALGKLAGVSPKTKAGLDKIIDRLLALPPFSLGYPGKSAQSGYYPTEEPITKDDIAKVSDVMNKKSIGPENTRVRKMLKDGKPVLQLLQASAETHLPRNDANELADGIFLVRGDHSKELAKICSDLEMAKKYAGNDKQTEFLTHYIECFRTGSLEAFQESQKAWVTDVSARVENILGFIEPYRDPAGIRSEWEAMIGIADADEIKTLKTFVDSSSTFIRQLPWAVEGVNEGKGPYEKSLFEAPDFTSVHALAVCGSIVFEAANLPNYEYIRETHGFKNIVLANRLNVNNNPDLPCYWIDSSELKFFKKTTHIVRFLTTAIQELIGHGTGKLFSETSPGTYNFDQQNPLISPFTGEAITSHYLPGQTWGSVFGKLAGTVEECRAILMSEYLMDNKHLLSIFGYTDSSSITAQDLLYATYLNIGVDGLQALEHYNFQDQAWGQAHFSVLKHLLQDGDGVVSIAHHPTQQSLTVHVDRAKILSHGKQSLGSYLCKLHIWRCTADVSACSKFYEPLFVVDGVFEEWRKIVVSKPKMKWKFVQPNTFLAGERVQVKVYDETNEGIIQSWAERDI</sequence>